<evidence type="ECO:0000256" key="1">
    <source>
        <dbReference type="SAM" id="Phobius"/>
    </source>
</evidence>
<gene>
    <name evidence="2" type="ORF">MOP44_19060</name>
</gene>
<dbReference type="RefSeq" id="WP_260791845.1">
    <property type="nucleotide sequence ID" value="NZ_CP093313.1"/>
</dbReference>
<reference evidence="2" key="1">
    <citation type="submission" date="2021-04" db="EMBL/GenBank/DDBJ databases">
        <title>Phylogenetic analysis of Acidobacteriaceae.</title>
        <authorList>
            <person name="Qiu L."/>
            <person name="Zhang Q."/>
        </authorList>
    </citation>
    <scope>NUCLEOTIDE SEQUENCE</scope>
    <source>
        <strain evidence="2">DSM 25168</strain>
    </source>
</reference>
<evidence type="ECO:0000313" key="3">
    <source>
        <dbReference type="Proteomes" id="UP001059380"/>
    </source>
</evidence>
<name>A0A9J7BLK6_9BACT</name>
<evidence type="ECO:0008006" key="4">
    <source>
        <dbReference type="Google" id="ProtNLM"/>
    </source>
</evidence>
<proteinExistence type="predicted"/>
<dbReference type="EMBL" id="CP093313">
    <property type="protein sequence ID" value="UWZ82658.1"/>
    <property type="molecule type" value="Genomic_DNA"/>
</dbReference>
<dbReference type="KEGG" id="orp:MOP44_19060"/>
<keyword evidence="1" id="KW-1133">Transmembrane helix</keyword>
<keyword evidence="1" id="KW-0472">Membrane</keyword>
<dbReference type="Proteomes" id="UP001059380">
    <property type="component" value="Chromosome"/>
</dbReference>
<accession>A0A9J7BLK6</accession>
<keyword evidence="3" id="KW-1185">Reference proteome</keyword>
<organism evidence="2 3">
    <name type="scientific">Occallatibacter riparius</name>
    <dbReference type="NCBI Taxonomy" id="1002689"/>
    <lineage>
        <taxon>Bacteria</taxon>
        <taxon>Pseudomonadati</taxon>
        <taxon>Acidobacteriota</taxon>
        <taxon>Terriglobia</taxon>
        <taxon>Terriglobales</taxon>
        <taxon>Acidobacteriaceae</taxon>
        <taxon>Occallatibacter</taxon>
    </lineage>
</organism>
<sequence>MKPRAVLGYTGATLTLVLAILTPFWLSGFFSRGVAALPLQIDEVITGGPAVRAIPMGAYAIQVHREVSTHMFQSEKPYVQLDWKPAKALPARISDMVDIDGDGRPDVVVNFDVPRDPKAPLRVIVEPQNPHYLALDNVGKPRFSSLIVRVDDAILVRIPLADRK</sequence>
<evidence type="ECO:0000313" key="2">
    <source>
        <dbReference type="EMBL" id="UWZ82658.1"/>
    </source>
</evidence>
<dbReference type="AlphaFoldDB" id="A0A9J7BLK6"/>
<keyword evidence="1" id="KW-0812">Transmembrane</keyword>
<protein>
    <recommendedName>
        <fullName evidence="4">VCBS repeat-containing protein</fullName>
    </recommendedName>
</protein>
<feature type="transmembrane region" description="Helical" evidence="1">
    <location>
        <begin position="6"/>
        <end position="26"/>
    </location>
</feature>